<dbReference type="EC" id="2.7.11.1" evidence="1"/>
<keyword evidence="1" id="KW-0723">Serine/threonine-protein kinase</keyword>
<gene>
    <name evidence="1" type="ORF">IHE45_05G080400</name>
</gene>
<dbReference type="EMBL" id="CM037015">
    <property type="protein sequence ID" value="KAH7681804.1"/>
    <property type="molecule type" value="Genomic_DNA"/>
</dbReference>
<name>A0ACB7W365_DIOAL</name>
<evidence type="ECO:0000313" key="2">
    <source>
        <dbReference type="Proteomes" id="UP000827976"/>
    </source>
</evidence>
<keyword evidence="1" id="KW-0418">Kinase</keyword>
<organism evidence="1 2">
    <name type="scientific">Dioscorea alata</name>
    <name type="common">Purple yam</name>
    <dbReference type="NCBI Taxonomy" id="55571"/>
    <lineage>
        <taxon>Eukaryota</taxon>
        <taxon>Viridiplantae</taxon>
        <taxon>Streptophyta</taxon>
        <taxon>Embryophyta</taxon>
        <taxon>Tracheophyta</taxon>
        <taxon>Spermatophyta</taxon>
        <taxon>Magnoliopsida</taxon>
        <taxon>Liliopsida</taxon>
        <taxon>Dioscoreales</taxon>
        <taxon>Dioscoreaceae</taxon>
        <taxon>Dioscorea</taxon>
    </lineage>
</organism>
<protein>
    <submittedName>
        <fullName evidence="1">Non-specific serine/threonine protein kinase protein</fullName>
        <ecNumber evidence="1">2.7.11.1</ecNumber>
    </submittedName>
</protein>
<proteinExistence type="predicted"/>
<accession>A0ACB7W365</accession>
<keyword evidence="1" id="KW-0808">Transferase</keyword>
<keyword evidence="2" id="KW-1185">Reference proteome</keyword>
<sequence length="637" mass="67583">MDPNPLLLLALLALAVAEPPPSERAALLSFLSKTPHESRIQWNSSTPTCSWVGVTCDPNGTTVTALRLPGAGLVGTIPPSTLSNLPSLRILSLHSNRLSGSLPSDFSNLTLLRSLYLHNNLLSGPFPPAIPLLPHLTRLDLSGNNFSGEIPFSLNNLTRLSRLFLQHNHFSGSLPSIDLVSLTSFDVSYNALNGSVPRSLDRFPESSFTGNLDLCGSPLPPCTPFFPAPAPAPEVPTKSSSGGLSTKAIIGISVAGGLIVIILLTVLLVCCFFRCCHRRPRDKPKPDVPPPPPPPVVSGGGEPSRAAAEVDDAETNRLVFVGKRGYGFDLEDLLRASAEVLGKGSVGTSYKAVLEDGTTVVVKRLKDVSAPKPDFEAHVETIGRLDEHPNVLPLRAFYYSKDEKLLVYDYLPSGSLSALLHGSRGSGRTPLDWESRARIAMAAGKGLAHLHSAGIVNGNIKASNVILLPEPESAAISDFGLTPVFPPSTVSRASAGYRAPEVTATLKVTFKSDIYSLGVLILELLTGRAPNQAVTVGGGEDEGVVDLPRWVQSVVREEWTAEVFDAELMRYPGVEEEMVGLLQVAMACVSTMPDSRPDAAEVVRMIENVVGRTGDEDGNVPSRGGSGAPSPPPASTP</sequence>
<comment type="caution">
    <text evidence="1">The sequence shown here is derived from an EMBL/GenBank/DDBJ whole genome shotgun (WGS) entry which is preliminary data.</text>
</comment>
<reference evidence="2" key="1">
    <citation type="journal article" date="2022" name="Nat. Commun.">
        <title>Chromosome evolution and the genetic basis of agronomically important traits in greater yam.</title>
        <authorList>
            <person name="Bredeson J.V."/>
            <person name="Lyons J.B."/>
            <person name="Oniyinde I.O."/>
            <person name="Okereke N.R."/>
            <person name="Kolade O."/>
            <person name="Nnabue I."/>
            <person name="Nwadili C.O."/>
            <person name="Hribova E."/>
            <person name="Parker M."/>
            <person name="Nwogha J."/>
            <person name="Shu S."/>
            <person name="Carlson J."/>
            <person name="Kariba R."/>
            <person name="Muthemba S."/>
            <person name="Knop K."/>
            <person name="Barton G.J."/>
            <person name="Sherwood A.V."/>
            <person name="Lopez-Montes A."/>
            <person name="Asiedu R."/>
            <person name="Jamnadass R."/>
            <person name="Muchugi A."/>
            <person name="Goodstein D."/>
            <person name="Egesi C.N."/>
            <person name="Featherston J."/>
            <person name="Asfaw A."/>
            <person name="Simpson G.G."/>
            <person name="Dolezel J."/>
            <person name="Hendre P.S."/>
            <person name="Van Deynze A."/>
            <person name="Kumar P.L."/>
            <person name="Obidiegwu J.E."/>
            <person name="Bhattacharjee R."/>
            <person name="Rokhsar D.S."/>
        </authorList>
    </citation>
    <scope>NUCLEOTIDE SEQUENCE [LARGE SCALE GENOMIC DNA]</scope>
    <source>
        <strain evidence="2">cv. TDa95/00328</strain>
    </source>
</reference>
<evidence type="ECO:0000313" key="1">
    <source>
        <dbReference type="EMBL" id="KAH7681804.1"/>
    </source>
</evidence>
<dbReference type="Proteomes" id="UP000827976">
    <property type="component" value="Chromosome 5"/>
</dbReference>